<evidence type="ECO:0000256" key="2">
    <source>
        <dbReference type="ARBA" id="ARBA00005220"/>
    </source>
</evidence>
<dbReference type="InterPro" id="IPR012334">
    <property type="entry name" value="Pectin_lyas_fold"/>
</dbReference>
<evidence type="ECO:0000256" key="6">
    <source>
        <dbReference type="ARBA" id="ARBA00022837"/>
    </source>
</evidence>
<dbReference type="PRINTS" id="PR00807">
    <property type="entry name" value="AMBALLERGEN"/>
</dbReference>
<dbReference type="Pfam" id="PF00544">
    <property type="entry name" value="Pectate_lyase_4"/>
    <property type="match status" value="1"/>
</dbReference>
<keyword evidence="7 8" id="KW-0456">Lyase</keyword>
<dbReference type="InterPro" id="IPR045032">
    <property type="entry name" value="PEL"/>
</dbReference>
<evidence type="ECO:0000256" key="9">
    <source>
        <dbReference type="SAM" id="Phobius"/>
    </source>
</evidence>
<keyword evidence="12" id="KW-1185">Reference proteome</keyword>
<dbReference type="InterPro" id="IPR018082">
    <property type="entry name" value="AmbAllergen"/>
</dbReference>
<reference evidence="11" key="1">
    <citation type="submission" date="2024-02" db="EMBL/GenBank/DDBJ databases">
        <authorList>
            <consortium name="ELIXIR-Norway"/>
            <consortium name="Elixir Norway"/>
        </authorList>
    </citation>
    <scope>NUCLEOTIDE SEQUENCE</scope>
</reference>
<feature type="transmembrane region" description="Helical" evidence="9">
    <location>
        <begin position="33"/>
        <end position="52"/>
    </location>
</feature>
<dbReference type="PANTHER" id="PTHR31683:SF187">
    <property type="entry name" value="PECTATE LYASE 18-RELATED"/>
    <property type="match status" value="1"/>
</dbReference>
<dbReference type="InterPro" id="IPR011050">
    <property type="entry name" value="Pectin_lyase_fold/virulence"/>
</dbReference>
<keyword evidence="6 8" id="KW-0106">Calcium</keyword>
<evidence type="ECO:0000259" key="10">
    <source>
        <dbReference type="SMART" id="SM00656"/>
    </source>
</evidence>
<dbReference type="PANTHER" id="PTHR31683">
    <property type="entry name" value="PECTATE LYASE 18-RELATED"/>
    <property type="match status" value="1"/>
</dbReference>
<proteinExistence type="inferred from homology"/>
<evidence type="ECO:0000313" key="11">
    <source>
        <dbReference type="EMBL" id="CAK9259779.1"/>
    </source>
</evidence>
<protein>
    <recommendedName>
        <fullName evidence="3 8">Pectate lyase</fullName>
        <ecNumber evidence="3 8">4.2.2.2</ecNumber>
    </recommendedName>
</protein>
<keyword evidence="5" id="KW-0732">Signal</keyword>
<accession>A0ABP0VZ40</accession>
<comment type="pathway">
    <text evidence="2 8">Glycan metabolism; pectin degradation; 2-dehydro-3-deoxy-D-gluconate from pectin: step 2/5.</text>
</comment>
<evidence type="ECO:0000256" key="4">
    <source>
        <dbReference type="ARBA" id="ARBA00022723"/>
    </source>
</evidence>
<sequence>MMTNFFLFCRSFKASITTPTASYDRFQLQVTPVFAAPAAAVALMAVVFLLSVDFCGAVSLSESAARASVCHGATGVNVTAARSVNAPRAVMTTLSVSDAEKLHNRVQASLVISNSFTRRVLAGSCESGNPIDDCWRCDLHWEQNRKNLADCAVGFGANAIGGKNGHIYVVTDENDNDAINPIPGTLRYGVLQEEPLWIVFSRSMMISLKQELMINSYKTIDGRGHNVHIAGGACLTVQNVHSIIIHGVHIHHCKRSGPAVIRSSPTHYGQRGPHTGTAVSIFSSYDIWVDHCFFSTCADSLVDVVMGSTDITISNNYFTNQDEVMLLGGRASDIIEQDMHVTVAFNHFGPGLLKNMPRCRHGNFHIVNNDYTSWGMYAVGGSEAPTINSEGNRYLAPNTQFAKEITKRIEDDGGDVGTTDNWNWRSSGDLFLNGAYFTTLGASSTNVDFYAKATSFSAHPVDTVASMTADAGPLKL</sequence>
<keyword evidence="9" id="KW-0472">Membrane</keyword>
<dbReference type="EC" id="4.2.2.2" evidence="3 8"/>
<evidence type="ECO:0000256" key="5">
    <source>
        <dbReference type="ARBA" id="ARBA00022729"/>
    </source>
</evidence>
<dbReference type="SMART" id="SM00656">
    <property type="entry name" value="Amb_all"/>
    <property type="match status" value="1"/>
</dbReference>
<comment type="similarity">
    <text evidence="8">Belongs to the polysaccharide lyase 1 family.</text>
</comment>
<evidence type="ECO:0000256" key="1">
    <source>
        <dbReference type="ARBA" id="ARBA00000695"/>
    </source>
</evidence>
<feature type="domain" description="Pectate lyase" evidence="10">
    <location>
        <begin position="203"/>
        <end position="400"/>
    </location>
</feature>
<dbReference type="Gene3D" id="2.160.20.10">
    <property type="entry name" value="Single-stranded right-handed beta-helix, Pectin lyase-like"/>
    <property type="match status" value="1"/>
</dbReference>
<keyword evidence="4 8" id="KW-0479">Metal-binding</keyword>
<dbReference type="InterPro" id="IPR002022">
    <property type="entry name" value="Pec_lyase"/>
</dbReference>
<comment type="cofactor">
    <cofactor evidence="8">
        <name>Ca(2+)</name>
        <dbReference type="ChEBI" id="CHEBI:29108"/>
    </cofactor>
    <text evidence="8">Binds 1 Ca(2+) ion. Required for its activity.</text>
</comment>
<evidence type="ECO:0000256" key="8">
    <source>
        <dbReference type="RuleBase" id="RU361123"/>
    </source>
</evidence>
<keyword evidence="9" id="KW-0812">Transmembrane</keyword>
<evidence type="ECO:0000313" key="12">
    <source>
        <dbReference type="Proteomes" id="UP001497444"/>
    </source>
</evidence>
<dbReference type="EMBL" id="OZ020107">
    <property type="protein sequence ID" value="CAK9259779.1"/>
    <property type="molecule type" value="Genomic_DNA"/>
</dbReference>
<organism evidence="11 12">
    <name type="scientific">Sphagnum jensenii</name>
    <dbReference type="NCBI Taxonomy" id="128206"/>
    <lineage>
        <taxon>Eukaryota</taxon>
        <taxon>Viridiplantae</taxon>
        <taxon>Streptophyta</taxon>
        <taxon>Embryophyta</taxon>
        <taxon>Bryophyta</taxon>
        <taxon>Sphagnophytina</taxon>
        <taxon>Sphagnopsida</taxon>
        <taxon>Sphagnales</taxon>
        <taxon>Sphagnaceae</taxon>
        <taxon>Sphagnum</taxon>
    </lineage>
</organism>
<evidence type="ECO:0000256" key="7">
    <source>
        <dbReference type="ARBA" id="ARBA00023239"/>
    </source>
</evidence>
<gene>
    <name evidence="11" type="ORF">CSSPJE1EN1_LOCUS5257</name>
</gene>
<comment type="catalytic activity">
    <reaction evidence="1 8">
        <text>Eliminative cleavage of (1-&gt;4)-alpha-D-galacturonan to give oligosaccharides with 4-deoxy-alpha-D-galact-4-enuronosyl groups at their non-reducing ends.</text>
        <dbReference type="EC" id="4.2.2.2"/>
    </reaction>
</comment>
<evidence type="ECO:0000256" key="3">
    <source>
        <dbReference type="ARBA" id="ARBA00012272"/>
    </source>
</evidence>
<dbReference type="Proteomes" id="UP001497444">
    <property type="component" value="Chromosome 12"/>
</dbReference>
<keyword evidence="9" id="KW-1133">Transmembrane helix</keyword>
<dbReference type="SUPFAM" id="SSF51126">
    <property type="entry name" value="Pectin lyase-like"/>
    <property type="match status" value="1"/>
</dbReference>
<name>A0ABP0VZ40_9BRYO</name>